<dbReference type="SUPFAM" id="SSF53187">
    <property type="entry name" value="Zn-dependent exopeptidases"/>
    <property type="match status" value="1"/>
</dbReference>
<dbReference type="SUPFAM" id="SSF55031">
    <property type="entry name" value="Bacterial exopeptidase dimerisation domain"/>
    <property type="match status" value="1"/>
</dbReference>
<dbReference type="Gene3D" id="3.40.630.10">
    <property type="entry name" value="Zn peptidases"/>
    <property type="match status" value="1"/>
</dbReference>
<keyword evidence="2" id="KW-0378">Hydrolase</keyword>
<gene>
    <name evidence="4" type="ORF">GC093_32105</name>
</gene>
<sequence length="384" mass="42040">MSTLIEKVNVDRLVRDTLDLVNTPSITGDTREVSELYMRMLQDAGCTVERYEFISNNPTLVATYDGGGAGKTVIFNGHMDVIPLTHEPAFVKDGRVYGRGTCDMKGSLACIAEVVRVVRDSGVTLPGKLVIIANSLHESPGGHGEDLMALVEKIDIRADAAVVMEGATYECSVAQLGSATFEIAIERDGEPSHQLHTPSDTPHPITVAAEIIQKLNGLNAELEKEYIEYIGSASYFVGSIHSGQFYNQFPNKAELVGVRRYAPHVTFAEVESEMMDVLNRIAERNRVRIGLDLKKVRDGYRIDPNDPAVASLTRAISKIRSINPPLAGKKLVTDASIFVNALGISTLCYGPDQRSAHGDVEFVEISELELTAKVYLQFIHEFTS</sequence>
<dbReference type="GO" id="GO:0016787">
    <property type="term" value="F:hydrolase activity"/>
    <property type="evidence" value="ECO:0007669"/>
    <property type="project" value="UniProtKB-KW"/>
</dbReference>
<proteinExistence type="predicted"/>
<protein>
    <submittedName>
        <fullName evidence="4">M20/M25/M40 family metallo-hydrolase</fullName>
    </submittedName>
</protein>
<evidence type="ECO:0000313" key="4">
    <source>
        <dbReference type="EMBL" id="NOU97839.1"/>
    </source>
</evidence>
<keyword evidence="1" id="KW-0479">Metal-binding</keyword>
<dbReference type="PANTHER" id="PTHR43808:SF25">
    <property type="entry name" value="PEPTIDASE M20 DIMERISATION DOMAIN-CONTAINING PROTEIN"/>
    <property type="match status" value="1"/>
</dbReference>
<dbReference type="Pfam" id="PF07687">
    <property type="entry name" value="M20_dimer"/>
    <property type="match status" value="1"/>
</dbReference>
<evidence type="ECO:0000256" key="1">
    <source>
        <dbReference type="ARBA" id="ARBA00022723"/>
    </source>
</evidence>
<dbReference type="InterPro" id="IPR002933">
    <property type="entry name" value="Peptidase_M20"/>
</dbReference>
<keyword evidence="5" id="KW-1185">Reference proteome</keyword>
<dbReference type="Pfam" id="PF01546">
    <property type="entry name" value="Peptidase_M20"/>
    <property type="match status" value="1"/>
</dbReference>
<dbReference type="Gene3D" id="3.30.70.360">
    <property type="match status" value="1"/>
</dbReference>
<evidence type="ECO:0000256" key="2">
    <source>
        <dbReference type="ARBA" id="ARBA00022801"/>
    </source>
</evidence>
<organism evidence="4 5">
    <name type="scientific">Paenibacillus foliorum</name>
    <dbReference type="NCBI Taxonomy" id="2654974"/>
    <lineage>
        <taxon>Bacteria</taxon>
        <taxon>Bacillati</taxon>
        <taxon>Bacillota</taxon>
        <taxon>Bacilli</taxon>
        <taxon>Bacillales</taxon>
        <taxon>Paenibacillaceae</taxon>
        <taxon>Paenibacillus</taxon>
    </lineage>
</organism>
<dbReference type="InterPro" id="IPR036264">
    <property type="entry name" value="Bact_exopeptidase_dim_dom"/>
</dbReference>
<dbReference type="AlphaFoldDB" id="A0A972K2K5"/>
<dbReference type="EMBL" id="WHOD01000121">
    <property type="protein sequence ID" value="NOU97839.1"/>
    <property type="molecule type" value="Genomic_DNA"/>
</dbReference>
<evidence type="ECO:0000259" key="3">
    <source>
        <dbReference type="Pfam" id="PF07687"/>
    </source>
</evidence>
<dbReference type="InterPro" id="IPR011650">
    <property type="entry name" value="Peptidase_M20_dimer"/>
</dbReference>
<evidence type="ECO:0000313" key="5">
    <source>
        <dbReference type="Proteomes" id="UP000641588"/>
    </source>
</evidence>
<comment type="caution">
    <text evidence="4">The sequence shown here is derived from an EMBL/GenBank/DDBJ whole genome shotgun (WGS) entry which is preliminary data.</text>
</comment>
<reference evidence="4" key="1">
    <citation type="submission" date="2019-10" db="EMBL/GenBank/DDBJ databases">
        <title>Description of Paenibacillus glebae sp. nov.</title>
        <authorList>
            <person name="Carlier A."/>
            <person name="Qi S."/>
        </authorList>
    </citation>
    <scope>NUCLEOTIDE SEQUENCE</scope>
    <source>
        <strain evidence="4">LMG 31456</strain>
    </source>
</reference>
<dbReference type="RefSeq" id="WP_171656077.1">
    <property type="nucleotide sequence ID" value="NZ_WHOD01000121.1"/>
</dbReference>
<accession>A0A972K2K5</accession>
<dbReference type="PANTHER" id="PTHR43808">
    <property type="entry name" value="ACETYLORNITHINE DEACETYLASE"/>
    <property type="match status" value="1"/>
</dbReference>
<dbReference type="Proteomes" id="UP000641588">
    <property type="component" value="Unassembled WGS sequence"/>
</dbReference>
<dbReference type="GO" id="GO:0046872">
    <property type="term" value="F:metal ion binding"/>
    <property type="evidence" value="ECO:0007669"/>
    <property type="project" value="UniProtKB-KW"/>
</dbReference>
<name>A0A972K2K5_9BACL</name>
<feature type="domain" description="Peptidase M20 dimerisation" evidence="3">
    <location>
        <begin position="176"/>
        <end position="284"/>
    </location>
</feature>
<dbReference type="InterPro" id="IPR050072">
    <property type="entry name" value="Peptidase_M20A"/>
</dbReference>